<keyword evidence="2" id="KW-0677">Repeat</keyword>
<feature type="domain" description="EGF-like" evidence="6">
    <location>
        <begin position="179"/>
        <end position="222"/>
    </location>
</feature>
<evidence type="ECO:0000256" key="4">
    <source>
        <dbReference type="SAM" id="MobiDB-lite"/>
    </source>
</evidence>
<feature type="compositionally biased region" description="Low complexity" evidence="4">
    <location>
        <begin position="4783"/>
        <end position="4796"/>
    </location>
</feature>
<dbReference type="STRING" id="946362.F2U8X5"/>
<dbReference type="KEGG" id="sre:PTSG_04891"/>
<dbReference type="eggNOG" id="KOG1217">
    <property type="taxonomic scope" value="Eukaryota"/>
</dbReference>
<evidence type="ECO:0000256" key="2">
    <source>
        <dbReference type="ARBA" id="ARBA00022737"/>
    </source>
</evidence>
<feature type="domain" description="EGF-like" evidence="6">
    <location>
        <begin position="230"/>
        <end position="276"/>
    </location>
</feature>
<dbReference type="EMBL" id="GL832965">
    <property type="protein sequence ID" value="EGD73178.1"/>
    <property type="molecule type" value="Genomic_DNA"/>
</dbReference>
<feature type="region of interest" description="Disordered" evidence="4">
    <location>
        <begin position="4592"/>
        <end position="4618"/>
    </location>
</feature>
<dbReference type="PANTHER" id="PTHR24034">
    <property type="entry name" value="EGF-LIKE DOMAIN-CONTAINING PROTEIN"/>
    <property type="match status" value="1"/>
</dbReference>
<proteinExistence type="predicted"/>
<dbReference type="RefSeq" id="XP_004994209.1">
    <property type="nucleotide sequence ID" value="XM_004994152.1"/>
</dbReference>
<feature type="compositionally biased region" description="Polar residues" evidence="4">
    <location>
        <begin position="4604"/>
        <end position="4618"/>
    </location>
</feature>
<dbReference type="PANTHER" id="PTHR24034:SF89">
    <property type="entry name" value="COMPLEMENT COMPONENT C1Q RECEPTOR"/>
    <property type="match status" value="1"/>
</dbReference>
<dbReference type="OrthoDB" id="6375837at2759"/>
<feature type="region of interest" description="Disordered" evidence="4">
    <location>
        <begin position="4532"/>
        <end position="4566"/>
    </location>
</feature>
<organism evidence="8">
    <name type="scientific">Salpingoeca rosetta (strain ATCC 50818 / BSB-021)</name>
    <dbReference type="NCBI Taxonomy" id="946362"/>
    <lineage>
        <taxon>Eukaryota</taxon>
        <taxon>Choanoflagellata</taxon>
        <taxon>Craspedida</taxon>
        <taxon>Salpingoecidae</taxon>
        <taxon>Salpingoeca</taxon>
    </lineage>
</organism>
<feature type="compositionally biased region" description="Gly residues" evidence="4">
    <location>
        <begin position="4359"/>
        <end position="4372"/>
    </location>
</feature>
<reference evidence="7" key="1">
    <citation type="submission" date="2009-08" db="EMBL/GenBank/DDBJ databases">
        <title>Annotation of Salpingoeca rosetta.</title>
        <authorList>
            <consortium name="The Broad Institute Genome Sequencing Platform"/>
            <person name="Russ C."/>
            <person name="Cuomo C."/>
            <person name="Burger G."/>
            <person name="Gray M.W."/>
            <person name="Holland P.W.H."/>
            <person name="King N."/>
            <person name="Lang F.B.F."/>
            <person name="Roger A.J."/>
            <person name="Ruiz-Trillo I."/>
            <person name="Young S.K."/>
            <person name="Zeng Q."/>
            <person name="Gargeya S."/>
            <person name="Alvarado L."/>
            <person name="Berlin A."/>
            <person name="Chapman S.B."/>
            <person name="Chen Z."/>
            <person name="Freedman E."/>
            <person name="Gellesch M."/>
            <person name="Goldberg J."/>
            <person name="Griggs A."/>
            <person name="Gujja S."/>
            <person name="Heilman E."/>
            <person name="Heiman D."/>
            <person name="Howarth C."/>
            <person name="Mehta T."/>
            <person name="Neiman D."/>
            <person name="Pearson M."/>
            <person name="Roberts A."/>
            <person name="Saif S."/>
            <person name="Shea T."/>
            <person name="Shenoy N."/>
            <person name="Sisk P."/>
            <person name="Stolte C."/>
            <person name="Sykes S."/>
            <person name="White J."/>
            <person name="Yandava C."/>
            <person name="Haas B."/>
            <person name="Nusbaum C."/>
            <person name="Birren B."/>
        </authorList>
    </citation>
    <scope>NUCLEOTIDE SEQUENCE [LARGE SCALE GENOMIC DNA]</scope>
    <source>
        <strain evidence="7">ATCC 50818</strain>
    </source>
</reference>
<dbReference type="InterPro" id="IPR000742">
    <property type="entry name" value="EGF"/>
</dbReference>
<feature type="compositionally biased region" description="Pro residues" evidence="4">
    <location>
        <begin position="4646"/>
        <end position="4655"/>
    </location>
</feature>
<sequence>MKQRVPAGKCHGCVQQAVTTTTATTTAMPQNHHRARIPHLCLSQHLQHIHSHLVMLLFFLLASCLQAQVLAQSDLCQEAPCGFVNSTCRVEVHESNDTATVYERVCGCEAGYTLVLPPAITTTTTTTSTTQPVNGNTTTTTATTITSITANGNTTAPAMTTAAAFHVLTPSYANATCQDINACAWFPCGDNSICTDLPAPAPNSTLGRTCTCAPGFELAPGQPADGNCVDIDACAANPCHTNANCTDLPAPADGTETGRVCSCLEGYAGDGITNCTNINACSFFPCHPEFGVCTDLPPPAPNSTEGRSCRCDYGYTGNGEDICFDVNACRRNPCDVNAMCTDLPPPALNRPEGRICDCYPGFFGDGDYCIGEPLVQVVAAAENNAVRVGSYVTAFATIPVTASTSNVSVLLRTQHDTPFAKLVFATTPVMAFVVNGTIHQTFNSTDRNVTGAALPSAAVLTWGTNTYNSNSNNYSSIPFAFERVNDTAVLLSFGLLDTTHPASPPAVAVTAQLAVLGDVSAGRQEELSIRATVVHDGLHPVPISATAYASVVHPSVDAVFSPSQVPPFRNALETTTVAIAFTAPSLPLYNATIAVVAGAQGGGADASAQVINATLAFPCLFATQPNTTATTTGPATANSTWCSGTSATLSALNTTAGGVAEFEVELSLTDLARSNATVTLPEIEVSFFAWPITPDTTTTPSTTNTTGSAIAAAPAVNPRYTQRLQLNPRTMRLPTISATTTLSTISCFASATTAPPPSSSSSSSSSPQSDDADADATAVVVSAPGALLYMCTEIAGPYLRFDLGLQYSLQAGLASSVVVSTNAPEDAVGGASGAVQAIVQAVNTTTTNATAAAGDSDTDRVLLSARDLLVNTSTNSLIIQTAIRISSEHTPLLTAGQQLSIDVQAVALPGLASAQAAIMGASHFAVELLEPALELAYVAEDVPHHLDAGDVIAHRIHLAHRPWSSAPAYDLCVTLTASPFLSFISPTDTKLLLPQGLNCTLSNDQSGHMASNWNDDADDGFNTLTFCCAQPLSPTNNSSVSALVLSTVAGNTAPLTPLYFAATATYTSAPPPPSNTSSNSNTTISSSSIASDPNTVALASAVLSANNSSLTDPVRHYVADVERNTTHVLAVPLVHEGSPPSTAAGAVYVNDASVVQEVCVTAPFSPEYQDPLPASIVDGVQVHLLLELESSITSSMTPTNWSIVPRSIQHTAFGFEATLLPAETIVTLNSTFSRVVLRDMHSTASTTHSSTNLTLTGALQQLLSNMTASTVDDATICFDVQRQSETAAGATSLFPVQNAAVVALNETTAASARSLLTVEYRTPSAIQGWPAVELQPSPSPWFEIGTTVAPTSRISLHATDNADTPSNDVSLHEILTFEARVELPFGEYNLTLDFVLDPYTNKNAFVVPDASDFFIASLPACLSNTTAFAVEVPTMATPKQVRVVFGTVQCKQDPSEANTVFPADNTLKVQLQTAVVDEHAADPLLSANRRRHFVDLTAEYTSALGTNTTAVWWADVTVVHPQLRLLTWMDTDARDSEAGDVVTYMFYVTHDVNSTAPAYDLQLLSTPNVHHAIQNDTIKCLEFCDAEEATQVTATDQGGLLFTIPRLPLGKNAYWRWKATVLQTVPAGRRLRSDYDFRFDTHPRNASTATPLDDSAGVPLVGYEDTESTYHTMDIEDANFTGLPVFSSIATTRESPRYDVVPDELFILNYTITLPASTTDTRVTIYMPSAYIALSGTVTGVGGLIRNSSLDAGDMADLLSGGRSVKFDFGRVQRLIAAAASSSSSSSSSQQNGTTTMEAEEQASSLFMSVLCHAEPSFFGSNYALRDTEQLIFARLSFDGSVADVEVNTTAREPRLLLSDPINHRHDAGDVVTFAVVLNHDNRTTSADAYDVFLAYAFSDKVVPDNATAVACLVNTTDPLVASAPACLPLASTIASPSTTAATPANNSSSVNSTGTTTATSTSAMTTTTTTSTSSDGGGDNSLPLTLTAQGFELRLAHLRPFQRVHIVIEGQVVQDVIPQDKLVNSASLRYDTSPDNETAAYPGKEYALDLDVTTVVVSPVARYEVTSLSEAETLDNVLTIGEEATVDVLWNLPEGEMPGAVLAVSVPPHTTFLNATIVRIGRSISGSNVVPYQTYDDNFAVLPSDPTAVLIDLGDLSNTFNNTVNLQDDIHVRVRFFVDNDPANALNTFINVETGLAWLGSARWVDSSYPIKIAEPLVSSSVSTPTARPDAQDLLTYTTIVQHDAASTSPIYRATVVVTTPAEVQLQTGSIDIFSGTVLSSTPTLRVVNASVFEVGFEKMSVLASDGDEKLTITYDVVVVDEIRANEDIIVTTTNSWWSTPTNFTHPGRFRDGFNDTSPYFGETSQHINPAKQNSVTMYLDRSSLEDTIGTQVNVAEELVYRSCITVLEGHTNVSLAIAMHSGLDFLNASLYSVGADIAESLSFVEGDMFNATTDDSTGGPLVLFAFGELVNTATNVEDDGDAICIELAALVANIPENINGIVLPATATLVTDTTQLTSSTETVRVIEPVVTTDPVAITIPGQGAVEVLSIDSEAVDAGDEVSFEITVRHLPSSTSTTFDVFIEAHLPDYTAVVSVQQGTLPTTINTTVPGYVVWHLPKLTLEEESYTTSVTVRVRNDIIPSAADLKCDVTTTAHSSPLADNADAKAFTSVAESAVLLVKGVNDDLELVSTSIAATAGYDVAVHELATFQYTLVLPEGTVPSITLIIDQPSDDSLRLDRVELHFGANVACEGVPVLEDAAGAVDHVLQFDNCVNTYDNEDDDADLMVVTIVTVVQDVVSTLEDRNKAMRFRLQTVHTHGTPGSTRKSSYMETLRLQLPNAAMALDTVVRNHVLPGDTLQFDATVEQDGNFLAPMFNTSLDIAIPSSLIPVLVLVGVNGAPLTDHPFTLRDGTNGTATSVLSIPLATILPDDTAAVRVLTEVGSDVEQGLAIAANATLTFDTSEGSPTYPGRVYAVADDFKTLYVAALVLTQDIVRLNFPGETDVTEVSVYEPLTLRHTVRVRGSYALTTTISLPAGGGAGAGAGGGDEEAMIVDTCTTVSVGDNVLITPGATSPGNVVQPTIVHDANTHTITLAWGDAVNEATSAVYTQDDDIVYECNARVRNLVWIEAGDVFALGGNAEYAVFTSSEEHMLTVSDPELVFASFTPSFGATEQSPVTPVQAQEAVTFDFAVNNSLAASVVAATAFDAQLLLFLPGISNAVVASADPSTQLEYDTDLEAYRLLVDRVGEAEMWTVTLAGTAITQLPVGVPVEHSAQLSWLSTADPTRELARLHTEEPPTSWTMTVRHPQLDLAVYSTRTVGGWRRVAGDAQAGSNSSPAPEVTVGGVIWLTLTVDVYAGLHTDLKAVLDVPEGLVLVDHVVSDGHPNIDLGAGPTVVETGSADGEYEFVFGSPLATAEDTVVLNVYLRVADDKSVNFNGAVKTLRAHLDYTEFTNQDDQQLDVVVVYPLLQLTGDTSVATADAGDTIVLTQLLRHTDQSEAPAYNITVGLMVPGAALLTNVTAVRSMQHTGTNGTVFVEHAFEQYEPTPIIDLGLLNETDAVVVTWTFVVQQRVQPSSTLAFAAAATYKHGSLTTSRQETAVMAPLDVVVPGIHLQAPGEDDEGRARDYGVGDVIHMQVDMDLPEGTLPELVVDLHTTPGTAIVGASLSSLTGHIFASDNEGSVAVMQGGQESALLGADSNRRRRRASGNDDDDDGAMMSSAANATQRLFDVEADANQRVSAVRVRVFNVTNNFNNVEDTRDRLVLNVTVAVLDDEAISRNTTVNVTASVSVPWSAASVAVSPTYNIGEPALNVETFWAFDDSTAVLVFVHTIAHANNSDLNAANLHLTSNVTGTLIVTTSNMTNGTDWDLLVRGESIVAYHVVVVDSASPQGASVCVQPTVEYNNAGSSSPRAYAQTEHRDCFKLPEPARSRWQRSMFVTLLAIACGVLFLVLLFLAVSERRRRRRGGKNVGKLPKPAKVMVRPTSLIRRQGSAAASSPRDALALGNDDEDMDYLVVGDDIDHTYAAPRGPLIALGDGLYAEIDQVLEAHAGDEEGDYYCTINSAFQDVYEDINSFYANARVRLPDGTYAQMNRYFFNDDGKLRRKNRDTNDEHIYEEIPEDDPIYEEIKDVLAGTRPRQPMPVIRTKDNRQLGLRRVFRRNSDGSLVPCFYHDSGLYADAAVVRTENGEYADASDFFKRDGRVFEPLYEEAHILHDTGEYAGAREAMYDVANPSHDEYLDADAIYDIGEAQGDERMYDMGADVQTDDPIYTMGNDNEEGLDAIYDMGQETGTDAQYALGNTDNADADGDATYDVGNADAVYGASADDDDTLEPVYDAGQEGLNSADPLYDVANRPGTAGGGGGGADGGGTRVRKRDSEPTYDTATFRRRASDQPPPLSGQRLGSAADTYDLGDGMALGGGGDGDATYDIGNEEGDALVGGNSHGAGTTTDGDDDAVYTLGDEMDGFIDDHPLSSVVSSGQSSHRHHYGGRSSAGPMIVAPEPSIRNRGDGDDGNLSVAASSDVYSIAKSDASRTGGTMGHQHRHHQHHHRHQFHRHQQQQQQHEATYAPYPLQDGADDIYDVSPLNNAVAPEDVDEEGDYDAQTTRKGSSNMSNAGSDGADDLYAMANKFGYSGGGRDSIDELPLPPPPPLPLPMMGANTAGNSNTRTRPANTSPQQEKRAQQRYKPVYEALNEAEDDESDADDGYQRADSTDEDEDEDSVYGHGRSGSERGDSFDADALETRAGPNNTLVVKRRGTRDVEDIYSVIQKATTPPPPDLPSRSHSCASSVVSIQSLEASPKGQRSVRPPPRLRAPSGQVKQKSTISMEWDPHMQ</sequence>
<feature type="domain" description="EGF-like" evidence="6">
    <location>
        <begin position="325"/>
        <end position="370"/>
    </location>
</feature>
<feature type="compositionally biased region" description="Polar residues" evidence="4">
    <location>
        <begin position="4662"/>
        <end position="4678"/>
    </location>
</feature>
<dbReference type="OMA" id="CAGFPCD"/>
<evidence type="ECO:0000256" key="1">
    <source>
        <dbReference type="ARBA" id="ARBA00022536"/>
    </source>
</evidence>
<feature type="transmembrane region" description="Helical" evidence="5">
    <location>
        <begin position="3938"/>
        <end position="3959"/>
    </location>
</feature>
<feature type="region of interest" description="Disordered" evidence="4">
    <location>
        <begin position="3694"/>
        <end position="3719"/>
    </location>
</feature>
<evidence type="ECO:0000313" key="8">
    <source>
        <dbReference type="Proteomes" id="UP000007799"/>
    </source>
</evidence>
<evidence type="ECO:0000259" key="6">
    <source>
        <dbReference type="PROSITE" id="PS50026"/>
    </source>
</evidence>
<gene>
    <name evidence="7" type="ORF">PTSG_04891</name>
</gene>
<dbReference type="SMART" id="SM00181">
    <property type="entry name" value="EGF"/>
    <property type="match status" value="5"/>
</dbReference>
<feature type="compositionally biased region" description="Low complexity" evidence="4">
    <location>
        <begin position="1938"/>
        <end position="1975"/>
    </location>
</feature>
<dbReference type="Proteomes" id="UP000007799">
    <property type="component" value="Unassembled WGS sequence"/>
</dbReference>
<comment type="caution">
    <text evidence="3">Lacks conserved residue(s) required for the propagation of feature annotation.</text>
</comment>
<dbReference type="PROSITE" id="PS50026">
    <property type="entry name" value="EGF_3"/>
    <property type="match status" value="4"/>
</dbReference>
<evidence type="ECO:0000256" key="5">
    <source>
        <dbReference type="SAM" id="Phobius"/>
    </source>
</evidence>
<dbReference type="PROSITE" id="PS01186">
    <property type="entry name" value="EGF_2"/>
    <property type="match status" value="3"/>
</dbReference>
<feature type="compositionally biased region" description="Acidic residues" evidence="4">
    <location>
        <begin position="4695"/>
        <end position="4706"/>
    </location>
</feature>
<feature type="region of interest" description="Disordered" evidence="4">
    <location>
        <begin position="4325"/>
        <end position="4408"/>
    </location>
</feature>
<feature type="domain" description="EGF-like" evidence="6">
    <location>
        <begin position="277"/>
        <end position="324"/>
    </location>
</feature>
<accession>F2U8X5</accession>
<protein>
    <submittedName>
        <fullName evidence="7">Notch</fullName>
    </submittedName>
</protein>
<evidence type="ECO:0000313" key="7">
    <source>
        <dbReference type="EMBL" id="EGD73178.1"/>
    </source>
</evidence>
<dbReference type="CDD" id="cd00054">
    <property type="entry name" value="EGF_CA"/>
    <property type="match status" value="2"/>
</dbReference>
<feature type="region of interest" description="Disordered" evidence="4">
    <location>
        <begin position="1938"/>
        <end position="1982"/>
    </location>
</feature>
<dbReference type="Gene3D" id="2.10.25.10">
    <property type="entry name" value="Laminin"/>
    <property type="match status" value="3"/>
</dbReference>
<keyword evidence="5" id="KW-1133">Transmembrane helix</keyword>
<dbReference type="InParanoid" id="F2U8X5"/>
<feature type="region of interest" description="Disordered" evidence="4">
    <location>
        <begin position="4637"/>
        <end position="4835"/>
    </location>
</feature>
<evidence type="ECO:0000256" key="3">
    <source>
        <dbReference type="PROSITE-ProRule" id="PRU00076"/>
    </source>
</evidence>
<name>F2U8X5_SALR5</name>
<keyword evidence="1 3" id="KW-0245">EGF-like domain</keyword>
<feature type="region of interest" description="Disordered" evidence="4">
    <location>
        <begin position="4476"/>
        <end position="4499"/>
    </location>
</feature>
<keyword evidence="5" id="KW-0472">Membrane</keyword>
<keyword evidence="5" id="KW-0812">Transmembrane</keyword>
<dbReference type="InterPro" id="IPR050751">
    <property type="entry name" value="ECM_structural_protein"/>
</dbReference>
<dbReference type="GeneID" id="16074788"/>
<keyword evidence="8" id="KW-1185">Reference proteome</keyword>
<feature type="region of interest" description="Disordered" evidence="4">
    <location>
        <begin position="753"/>
        <end position="772"/>
    </location>
</feature>
<feature type="compositionally biased region" description="Basic residues" evidence="4">
    <location>
        <begin position="4542"/>
        <end position="4559"/>
    </location>
</feature>